<dbReference type="Proteomes" id="UP000246740">
    <property type="component" value="Unassembled WGS sequence"/>
</dbReference>
<evidence type="ECO:0000256" key="5">
    <source>
        <dbReference type="ARBA" id="ARBA00023242"/>
    </source>
</evidence>
<dbReference type="GO" id="GO:0030036">
    <property type="term" value="P:actin cytoskeleton organization"/>
    <property type="evidence" value="ECO:0007669"/>
    <property type="project" value="TreeGrafter"/>
</dbReference>
<dbReference type="AlphaFoldDB" id="A0A317XJ73"/>
<dbReference type="PANTHER" id="PTHR24215">
    <property type="entry name" value="RHO-GTPASE-ACTIVATING PROTEIN LRG1"/>
    <property type="match status" value="1"/>
</dbReference>
<keyword evidence="2 6" id="KW-0479">Metal-binding</keyword>
<evidence type="ECO:0000313" key="9">
    <source>
        <dbReference type="EMBL" id="PWY97917.1"/>
    </source>
</evidence>
<feature type="compositionally biased region" description="Basic and acidic residues" evidence="7">
    <location>
        <begin position="677"/>
        <end position="694"/>
    </location>
</feature>
<feature type="region of interest" description="Disordered" evidence="7">
    <location>
        <begin position="665"/>
        <end position="721"/>
    </location>
</feature>
<dbReference type="Pfam" id="PF00412">
    <property type="entry name" value="LIM"/>
    <property type="match status" value="1"/>
</dbReference>
<feature type="compositionally biased region" description="Basic and acidic residues" evidence="7">
    <location>
        <begin position="454"/>
        <end position="464"/>
    </location>
</feature>
<feature type="compositionally biased region" description="Basic and acidic residues" evidence="7">
    <location>
        <begin position="551"/>
        <end position="564"/>
    </location>
</feature>
<feature type="domain" description="LIM zinc-binding" evidence="8">
    <location>
        <begin position="237"/>
        <end position="304"/>
    </location>
</feature>
<dbReference type="OrthoDB" id="1112565at2759"/>
<dbReference type="GO" id="GO:0005634">
    <property type="term" value="C:nucleus"/>
    <property type="evidence" value="ECO:0007669"/>
    <property type="project" value="UniProtKB-SubCell"/>
</dbReference>
<dbReference type="Gene3D" id="2.10.110.10">
    <property type="entry name" value="Cysteine Rich Protein"/>
    <property type="match status" value="2"/>
</dbReference>
<evidence type="ECO:0000256" key="1">
    <source>
        <dbReference type="ARBA" id="ARBA00004123"/>
    </source>
</evidence>
<keyword evidence="4 6" id="KW-0862">Zinc</keyword>
<sequence length="851" mass="89477">MASAGIAFPSSANGGRDLPPQSTLGFCQRCGDPISGKTRCTRCGGTSQQPRVRTNKLSTSLPKADPWATRYVNGDASFQDDDDDYSSSLLTDKPPGSPRRASNAPSMGLGMPSRISRDLRNSVSLKPSESRPAIPSLDEPSASLSPPPLPESGSTSRPRPISQDYSAPIVKGADGVLSKVCGSLVEPSESRSKWACAGCNSVFARDSTLYAAPASLSQQHDGAYFCRSCYAQRYRLGECQACGKDVLGSTKEDGKYVKASTGLWHGRCWKCSRCNKGAKDNVDVLVGMDGLPSCESCFGQPKKRFSVDAGKTHRPVEPDVRTDEIRRLTRVAGAGRGPMGATIAELSKKLGQTTVSSPRLGSPRIGADSRTSSGTSIPFSTSSSRSSVDGRPVSPNKGSFAFSGYSSASPPKNGVARSGSITGSPPKPRPLTAQFNNGLNLAAFKPSFGDSGDDERLCRRDSRSRSVSPVKHAGSDEVHARRVQVSGSSVSPLFGSGAGGHNPAKVPGSPSVSAEITPPSESSRQRTQSGFPRPTSGVFSHPAQAQTEPMQGDKHSKDEHESGHGLEPGEGVTRCVVCKLLPFERRGAGAGDEVVMVTLAGNVSLHAECFRCSVCQQPIDGAGRFTRLEPECGTYQPLADGLPAYAHPGCAPTIRLHVVRETAAASERGQRSFRSGLDPDRAAGCHATHQRELKPSPAPSPATSVREKARPSPGGARPTNPAAGIFSRLSALSAASNLGGMSCCAFCGHKLSSLESVLGPRGTHWHKSCLVCRGPPPSSPNSSSNSNLNGSNANASSVSSASNTSFSYRLFHKPQLYCGKQLDSGAKVNAHGEVRCRNCYFVEASAFRVVP</sequence>
<organism evidence="9 10">
    <name type="scientific">Testicularia cyperi</name>
    <dbReference type="NCBI Taxonomy" id="1882483"/>
    <lineage>
        <taxon>Eukaryota</taxon>
        <taxon>Fungi</taxon>
        <taxon>Dikarya</taxon>
        <taxon>Basidiomycota</taxon>
        <taxon>Ustilaginomycotina</taxon>
        <taxon>Ustilaginomycetes</taxon>
        <taxon>Ustilaginales</taxon>
        <taxon>Anthracoideaceae</taxon>
        <taxon>Testicularia</taxon>
    </lineage>
</organism>
<reference evidence="9 10" key="1">
    <citation type="journal article" date="2018" name="Mol. Biol. Evol.">
        <title>Broad Genomic Sampling Reveals a Smut Pathogenic Ancestry of the Fungal Clade Ustilaginomycotina.</title>
        <authorList>
            <person name="Kijpornyongpan T."/>
            <person name="Mondo S.J."/>
            <person name="Barry K."/>
            <person name="Sandor L."/>
            <person name="Lee J."/>
            <person name="Lipzen A."/>
            <person name="Pangilinan J."/>
            <person name="LaButti K."/>
            <person name="Hainaut M."/>
            <person name="Henrissat B."/>
            <person name="Grigoriev I.V."/>
            <person name="Spatafora J.W."/>
            <person name="Aime M.C."/>
        </authorList>
    </citation>
    <scope>NUCLEOTIDE SEQUENCE [LARGE SCALE GENOMIC DNA]</scope>
    <source>
        <strain evidence="9 10">MCA 3645</strain>
    </source>
</reference>
<evidence type="ECO:0000256" key="6">
    <source>
        <dbReference type="PROSITE-ProRule" id="PRU00125"/>
    </source>
</evidence>
<dbReference type="InParanoid" id="A0A317XJ73"/>
<keyword evidence="10" id="KW-1185">Reference proteome</keyword>
<dbReference type="STRING" id="1882483.A0A317XJ73"/>
<dbReference type="InterPro" id="IPR001781">
    <property type="entry name" value="Znf_LIM"/>
</dbReference>
<dbReference type="SMART" id="SM00132">
    <property type="entry name" value="LIM"/>
    <property type="match status" value="2"/>
</dbReference>
<proteinExistence type="predicted"/>
<evidence type="ECO:0000256" key="4">
    <source>
        <dbReference type="ARBA" id="ARBA00022833"/>
    </source>
</evidence>
<evidence type="ECO:0000256" key="2">
    <source>
        <dbReference type="ARBA" id="ARBA00022723"/>
    </source>
</evidence>
<feature type="compositionally biased region" description="Low complexity" evidence="7">
    <location>
        <begin position="135"/>
        <end position="144"/>
    </location>
</feature>
<feature type="region of interest" description="Disordered" evidence="7">
    <location>
        <begin position="1"/>
        <end position="167"/>
    </location>
</feature>
<feature type="compositionally biased region" description="Low complexity" evidence="7">
    <location>
        <begin position="372"/>
        <end position="411"/>
    </location>
</feature>
<keyword evidence="3" id="KW-0677">Repeat</keyword>
<keyword evidence="6" id="KW-0440">LIM domain</keyword>
<feature type="region of interest" description="Disordered" evidence="7">
    <location>
        <begin position="446"/>
        <end position="568"/>
    </location>
</feature>
<dbReference type="GO" id="GO:0046872">
    <property type="term" value="F:metal ion binding"/>
    <property type="evidence" value="ECO:0007669"/>
    <property type="project" value="UniProtKB-KW"/>
</dbReference>
<protein>
    <recommendedName>
        <fullName evidence="8">LIM zinc-binding domain-containing protein</fullName>
    </recommendedName>
</protein>
<evidence type="ECO:0000256" key="3">
    <source>
        <dbReference type="ARBA" id="ARBA00022737"/>
    </source>
</evidence>
<dbReference type="EMBL" id="KZ819201">
    <property type="protein sequence ID" value="PWY97917.1"/>
    <property type="molecule type" value="Genomic_DNA"/>
</dbReference>
<evidence type="ECO:0000256" key="7">
    <source>
        <dbReference type="SAM" id="MobiDB-lite"/>
    </source>
</evidence>
<evidence type="ECO:0000259" key="8">
    <source>
        <dbReference type="PROSITE" id="PS50023"/>
    </source>
</evidence>
<evidence type="ECO:0000313" key="10">
    <source>
        <dbReference type="Proteomes" id="UP000246740"/>
    </source>
</evidence>
<dbReference type="GO" id="GO:0005737">
    <property type="term" value="C:cytoplasm"/>
    <property type="evidence" value="ECO:0007669"/>
    <property type="project" value="TreeGrafter"/>
</dbReference>
<dbReference type="PROSITE" id="PS50023">
    <property type="entry name" value="LIM_DOMAIN_2"/>
    <property type="match status" value="1"/>
</dbReference>
<accession>A0A317XJ73</accession>
<feature type="compositionally biased region" description="Polar residues" evidence="7">
    <location>
        <begin position="350"/>
        <end position="359"/>
    </location>
</feature>
<dbReference type="GO" id="GO:0030695">
    <property type="term" value="F:GTPase regulator activity"/>
    <property type="evidence" value="ECO:0007669"/>
    <property type="project" value="UniProtKB-ARBA"/>
</dbReference>
<keyword evidence="5" id="KW-0539">Nucleus</keyword>
<gene>
    <name evidence="9" type="ORF">BCV70DRAFT_194505</name>
</gene>
<comment type="subcellular location">
    <subcellularLocation>
        <location evidence="1">Nucleus</location>
    </subcellularLocation>
</comment>
<feature type="region of interest" description="Disordered" evidence="7">
    <location>
        <begin position="350"/>
        <end position="434"/>
    </location>
</feature>
<dbReference type="PANTHER" id="PTHR24215:SF35">
    <property type="entry name" value="MUSCLE LIM PROTEIN MLP84B"/>
    <property type="match status" value="1"/>
</dbReference>
<name>A0A317XJ73_9BASI</name>
<feature type="compositionally biased region" description="Polar residues" evidence="7">
    <location>
        <begin position="44"/>
        <end position="61"/>
    </location>
</feature>
<feature type="compositionally biased region" description="Polar residues" evidence="7">
    <location>
        <begin position="510"/>
        <end position="530"/>
    </location>
</feature>